<keyword evidence="2" id="KW-1185">Reference proteome</keyword>
<dbReference type="Gene3D" id="1.20.1280.50">
    <property type="match status" value="1"/>
</dbReference>
<sequence>MLTRIDGFPNIPSEIIIDIFLLCLPDEPFHRPHPQTAPILLTHVCSSWREFASRLPELWTSISL</sequence>
<organism evidence="1 2">
    <name type="scientific">Galerina marginata (strain CBS 339.88)</name>
    <dbReference type="NCBI Taxonomy" id="685588"/>
    <lineage>
        <taxon>Eukaryota</taxon>
        <taxon>Fungi</taxon>
        <taxon>Dikarya</taxon>
        <taxon>Basidiomycota</taxon>
        <taxon>Agaricomycotina</taxon>
        <taxon>Agaricomycetes</taxon>
        <taxon>Agaricomycetidae</taxon>
        <taxon>Agaricales</taxon>
        <taxon>Agaricineae</taxon>
        <taxon>Strophariaceae</taxon>
        <taxon>Galerina</taxon>
    </lineage>
</organism>
<dbReference type="STRING" id="685588.A0A067TA45"/>
<accession>A0A067TA45</accession>
<gene>
    <name evidence="1" type="ORF">GALMADRAFT_62217</name>
</gene>
<dbReference type="OrthoDB" id="3139399at2759"/>
<dbReference type="AlphaFoldDB" id="A0A067TA45"/>
<evidence type="ECO:0000313" key="1">
    <source>
        <dbReference type="EMBL" id="KDR79976.1"/>
    </source>
</evidence>
<protein>
    <submittedName>
        <fullName evidence="1">Uncharacterized protein</fullName>
    </submittedName>
</protein>
<name>A0A067TA45_GALM3</name>
<proteinExistence type="predicted"/>
<dbReference type="HOGENOM" id="CLU_018544_6_1_1"/>
<dbReference type="Proteomes" id="UP000027222">
    <property type="component" value="Unassembled WGS sequence"/>
</dbReference>
<dbReference type="EMBL" id="KL142372">
    <property type="protein sequence ID" value="KDR79976.1"/>
    <property type="molecule type" value="Genomic_DNA"/>
</dbReference>
<evidence type="ECO:0000313" key="2">
    <source>
        <dbReference type="Proteomes" id="UP000027222"/>
    </source>
</evidence>
<feature type="non-terminal residue" evidence="1">
    <location>
        <position position="64"/>
    </location>
</feature>
<reference evidence="2" key="1">
    <citation type="journal article" date="2014" name="Proc. Natl. Acad. Sci. U.S.A.">
        <title>Extensive sampling of basidiomycete genomes demonstrates inadequacy of the white-rot/brown-rot paradigm for wood decay fungi.</title>
        <authorList>
            <person name="Riley R."/>
            <person name="Salamov A.A."/>
            <person name="Brown D.W."/>
            <person name="Nagy L.G."/>
            <person name="Floudas D."/>
            <person name="Held B.W."/>
            <person name="Levasseur A."/>
            <person name="Lombard V."/>
            <person name="Morin E."/>
            <person name="Otillar R."/>
            <person name="Lindquist E.A."/>
            <person name="Sun H."/>
            <person name="LaButti K.M."/>
            <person name="Schmutz J."/>
            <person name="Jabbour D."/>
            <person name="Luo H."/>
            <person name="Baker S.E."/>
            <person name="Pisabarro A.G."/>
            <person name="Walton J.D."/>
            <person name="Blanchette R.A."/>
            <person name="Henrissat B."/>
            <person name="Martin F."/>
            <person name="Cullen D."/>
            <person name="Hibbett D.S."/>
            <person name="Grigoriev I.V."/>
        </authorList>
    </citation>
    <scope>NUCLEOTIDE SEQUENCE [LARGE SCALE GENOMIC DNA]</scope>
    <source>
        <strain evidence="2">CBS 339.88</strain>
    </source>
</reference>